<name>A0AAD7R623_9TELE</name>
<dbReference type="EMBL" id="JAINUG010000572">
    <property type="protein sequence ID" value="KAJ8366574.1"/>
    <property type="molecule type" value="Genomic_DNA"/>
</dbReference>
<dbReference type="Proteomes" id="UP001221898">
    <property type="component" value="Unassembled WGS sequence"/>
</dbReference>
<sequence length="170" mass="19022">MYIFCLFLTTVVTVLFSENVAIEPCAKYCNVNRRSFQLSFWIRLAARQSEIMSPHKRIKDAGILEVSFVGDAEVLDHIVDKQEDVKVVKSLVQKLVTLKSPEENLGDEGDEEVFDEQNYVEVLGTGTEEGAGPGSTPGGAAVFTFQTIKHSNKMAQMDRNPIEHLWDVLD</sequence>
<evidence type="ECO:0000256" key="1">
    <source>
        <dbReference type="SAM" id="SignalP"/>
    </source>
</evidence>
<proteinExistence type="predicted"/>
<evidence type="ECO:0000313" key="2">
    <source>
        <dbReference type="EMBL" id="KAJ8366574.1"/>
    </source>
</evidence>
<keyword evidence="3" id="KW-1185">Reference proteome</keyword>
<accession>A0AAD7R623</accession>
<feature type="chain" id="PRO_5041951998" evidence="1">
    <location>
        <begin position="22"/>
        <end position="170"/>
    </location>
</feature>
<feature type="signal peptide" evidence="1">
    <location>
        <begin position="1"/>
        <end position="21"/>
    </location>
</feature>
<evidence type="ECO:0000313" key="3">
    <source>
        <dbReference type="Proteomes" id="UP001221898"/>
    </source>
</evidence>
<gene>
    <name evidence="2" type="ORF">AAFF_G00350390</name>
</gene>
<keyword evidence="1" id="KW-0732">Signal</keyword>
<reference evidence="2" key="1">
    <citation type="journal article" date="2023" name="Science">
        <title>Genome structures resolve the early diversification of teleost fishes.</title>
        <authorList>
            <person name="Parey E."/>
            <person name="Louis A."/>
            <person name="Montfort J."/>
            <person name="Bouchez O."/>
            <person name="Roques C."/>
            <person name="Iampietro C."/>
            <person name="Lluch J."/>
            <person name="Castinel A."/>
            <person name="Donnadieu C."/>
            <person name="Desvignes T."/>
            <person name="Floi Bucao C."/>
            <person name="Jouanno E."/>
            <person name="Wen M."/>
            <person name="Mejri S."/>
            <person name="Dirks R."/>
            <person name="Jansen H."/>
            <person name="Henkel C."/>
            <person name="Chen W.J."/>
            <person name="Zahm M."/>
            <person name="Cabau C."/>
            <person name="Klopp C."/>
            <person name="Thompson A.W."/>
            <person name="Robinson-Rechavi M."/>
            <person name="Braasch I."/>
            <person name="Lecointre G."/>
            <person name="Bobe J."/>
            <person name="Postlethwait J.H."/>
            <person name="Berthelot C."/>
            <person name="Roest Crollius H."/>
            <person name="Guiguen Y."/>
        </authorList>
    </citation>
    <scope>NUCLEOTIDE SEQUENCE</scope>
    <source>
        <strain evidence="2">NC1722</strain>
    </source>
</reference>
<dbReference type="AlphaFoldDB" id="A0AAD7R623"/>
<organism evidence="2 3">
    <name type="scientific">Aldrovandia affinis</name>
    <dbReference type="NCBI Taxonomy" id="143900"/>
    <lineage>
        <taxon>Eukaryota</taxon>
        <taxon>Metazoa</taxon>
        <taxon>Chordata</taxon>
        <taxon>Craniata</taxon>
        <taxon>Vertebrata</taxon>
        <taxon>Euteleostomi</taxon>
        <taxon>Actinopterygii</taxon>
        <taxon>Neopterygii</taxon>
        <taxon>Teleostei</taxon>
        <taxon>Notacanthiformes</taxon>
        <taxon>Halosauridae</taxon>
        <taxon>Aldrovandia</taxon>
    </lineage>
</organism>
<comment type="caution">
    <text evidence="2">The sequence shown here is derived from an EMBL/GenBank/DDBJ whole genome shotgun (WGS) entry which is preliminary data.</text>
</comment>
<protein>
    <submittedName>
        <fullName evidence="2">Uncharacterized protein</fullName>
    </submittedName>
</protein>